<feature type="region of interest" description="Disordered" evidence="6">
    <location>
        <begin position="473"/>
        <end position="509"/>
    </location>
</feature>
<gene>
    <name evidence="7" type="ORF">BJ322DRAFT_1141381</name>
</gene>
<evidence type="ECO:0000256" key="2">
    <source>
        <dbReference type="ARBA" id="ARBA00005330"/>
    </source>
</evidence>
<reference evidence="7" key="2">
    <citation type="submission" date="2020-11" db="EMBL/GenBank/DDBJ databases">
        <authorList>
            <consortium name="DOE Joint Genome Institute"/>
            <person name="Kuo A."/>
            <person name="Miyauchi S."/>
            <person name="Kiss E."/>
            <person name="Drula E."/>
            <person name="Kohler A."/>
            <person name="Sanchez-Garcia M."/>
            <person name="Andreopoulos B."/>
            <person name="Barry K.W."/>
            <person name="Bonito G."/>
            <person name="Buee M."/>
            <person name="Carver A."/>
            <person name="Chen C."/>
            <person name="Cichocki N."/>
            <person name="Clum A."/>
            <person name="Culley D."/>
            <person name="Crous P.W."/>
            <person name="Fauchery L."/>
            <person name="Girlanda M."/>
            <person name="Hayes R."/>
            <person name="Keri Z."/>
            <person name="Labutti K."/>
            <person name="Lipzen A."/>
            <person name="Lombard V."/>
            <person name="Magnuson J."/>
            <person name="Maillard F."/>
            <person name="Morin E."/>
            <person name="Murat C."/>
            <person name="Nolan M."/>
            <person name="Ohm R."/>
            <person name="Pangilinan J."/>
            <person name="Pereira M."/>
            <person name="Perotto S."/>
            <person name="Peter M."/>
            <person name="Riley R."/>
            <person name="Sitrit Y."/>
            <person name="Stielow B."/>
            <person name="Szollosi G."/>
            <person name="Zifcakova L."/>
            <person name="Stursova M."/>
            <person name="Spatafora J.W."/>
            <person name="Tedersoo L."/>
            <person name="Vaario L.-M."/>
            <person name="Yamada A."/>
            <person name="Yan M."/>
            <person name="Wang P."/>
            <person name="Xu J."/>
            <person name="Bruns T."/>
            <person name="Baldrian P."/>
            <person name="Vilgalys R."/>
            <person name="Henrissat B."/>
            <person name="Grigoriev I.V."/>
            <person name="Hibbett D."/>
            <person name="Nagy L.G."/>
            <person name="Martin F.M."/>
        </authorList>
    </citation>
    <scope>NUCLEOTIDE SEQUENCE</scope>
    <source>
        <strain evidence="7">UH-Tt-Lm1</strain>
    </source>
</reference>
<feature type="region of interest" description="Disordered" evidence="6">
    <location>
        <begin position="64"/>
        <end position="232"/>
    </location>
</feature>
<proteinExistence type="inferred from homology"/>
<evidence type="ECO:0000313" key="8">
    <source>
        <dbReference type="Proteomes" id="UP000736335"/>
    </source>
</evidence>
<dbReference type="InterPro" id="IPR019340">
    <property type="entry name" value="Histone_AcTrfase_su3"/>
</dbReference>
<reference evidence="7" key="1">
    <citation type="journal article" date="2020" name="Nat. Commun.">
        <title>Large-scale genome sequencing of mycorrhizal fungi provides insights into the early evolution of symbiotic traits.</title>
        <authorList>
            <person name="Miyauchi S."/>
            <person name="Kiss E."/>
            <person name="Kuo A."/>
            <person name="Drula E."/>
            <person name="Kohler A."/>
            <person name="Sanchez-Garcia M."/>
            <person name="Morin E."/>
            <person name="Andreopoulos B."/>
            <person name="Barry K.W."/>
            <person name="Bonito G."/>
            <person name="Buee M."/>
            <person name="Carver A."/>
            <person name="Chen C."/>
            <person name="Cichocki N."/>
            <person name="Clum A."/>
            <person name="Culley D."/>
            <person name="Crous P.W."/>
            <person name="Fauchery L."/>
            <person name="Girlanda M."/>
            <person name="Hayes R.D."/>
            <person name="Keri Z."/>
            <person name="LaButti K."/>
            <person name="Lipzen A."/>
            <person name="Lombard V."/>
            <person name="Magnuson J."/>
            <person name="Maillard F."/>
            <person name="Murat C."/>
            <person name="Nolan M."/>
            <person name="Ohm R.A."/>
            <person name="Pangilinan J."/>
            <person name="Pereira M.F."/>
            <person name="Perotto S."/>
            <person name="Peter M."/>
            <person name="Pfister S."/>
            <person name="Riley R."/>
            <person name="Sitrit Y."/>
            <person name="Stielow J.B."/>
            <person name="Szollosi G."/>
            <person name="Zifcakova L."/>
            <person name="Stursova M."/>
            <person name="Spatafora J.W."/>
            <person name="Tedersoo L."/>
            <person name="Vaario L.M."/>
            <person name="Yamada A."/>
            <person name="Yan M."/>
            <person name="Wang P."/>
            <person name="Xu J."/>
            <person name="Bruns T."/>
            <person name="Baldrian P."/>
            <person name="Vilgalys R."/>
            <person name="Dunand C."/>
            <person name="Henrissat B."/>
            <person name="Grigoriev I.V."/>
            <person name="Hibbett D."/>
            <person name="Nagy L.G."/>
            <person name="Martin F.M."/>
        </authorList>
    </citation>
    <scope>NUCLEOTIDE SEQUENCE</scope>
    <source>
        <strain evidence="7">UH-Tt-Lm1</strain>
    </source>
</reference>
<dbReference type="Proteomes" id="UP000736335">
    <property type="component" value="Unassembled WGS sequence"/>
</dbReference>
<dbReference type="GO" id="GO:0005634">
    <property type="term" value="C:nucleus"/>
    <property type="evidence" value="ECO:0007669"/>
    <property type="project" value="UniProtKB-SubCell"/>
</dbReference>
<feature type="region of interest" description="Disordered" evidence="6">
    <location>
        <begin position="1"/>
        <end position="23"/>
    </location>
</feature>
<accession>A0A9P6HCF3</accession>
<dbReference type="GO" id="GO:0003713">
    <property type="term" value="F:transcription coactivator activity"/>
    <property type="evidence" value="ECO:0007669"/>
    <property type="project" value="TreeGrafter"/>
</dbReference>
<comment type="similarity">
    <text evidence="2">Belongs to the NGG1 family.</text>
</comment>
<feature type="region of interest" description="Disordered" evidence="6">
    <location>
        <begin position="575"/>
        <end position="607"/>
    </location>
</feature>
<evidence type="ECO:0000256" key="6">
    <source>
        <dbReference type="SAM" id="MobiDB-lite"/>
    </source>
</evidence>
<feature type="compositionally biased region" description="Polar residues" evidence="6">
    <location>
        <begin position="112"/>
        <end position="125"/>
    </location>
</feature>
<sequence>MSSILSPYPSSPPLLSSLIRDPPDAIPPIDDLQALQAELKLLQQKANERAKKAGNDLKAIEESMRRMKEKEKGKARAVEKVRKDRAYTPTVNGDDGRLSVSSVPSVKASYGASHTTNGVHSSRSSLDPRPSISDELKKKKKKRKRDDGSDVELEPQKMRKPSPALSQSLPPSHKPSKTTVSHSSTKVSHAIAAPDWSLPSSQSLGVTKPPALPPPLPGPSKPTEVKDDFSRSKAPPQVLVTTFYASIEPWLRPIKEEDIGFLEFNGDEVEPFVVPKLGRHYADVWEEEDIASYGAPLQSTLAARVSSISTTPPKGKWDPSTLTEPDLLSEERGHGPLTERLVSALLSIPNAEWRGVKAAEDAMEGRPANGATAAAGKEKLSAIELEQRLRDTMRYHGLLDSNPDYSEAVDDPIASALRQSQEELRRVLATNKARKERLVEIARDRLAHQEYMEARDSLDKNITTVYAKLQKKDAPKTVKKKKKGVVSANDHAGSEPPQPPAPVPCPAALGLGPDVENQLVIPDTLKDLVRTRRQWVQTVGGVFETKQKENPGRIWGLPPKSVFEGIDEEVRIMLGKDREKGDDGAEDPMQVDDPGPATSGKQFNGLH</sequence>
<comment type="subcellular location">
    <subcellularLocation>
        <location evidence="1">Nucleus</location>
    </subcellularLocation>
</comment>
<dbReference type="OrthoDB" id="1232at2759"/>
<evidence type="ECO:0000256" key="4">
    <source>
        <dbReference type="ARBA" id="ARBA00023163"/>
    </source>
</evidence>
<dbReference type="PANTHER" id="PTHR13556:SF2">
    <property type="entry name" value="TRANSCRIPTIONAL ADAPTER 3"/>
    <property type="match status" value="1"/>
</dbReference>
<dbReference type="EMBL" id="WIUZ02000008">
    <property type="protein sequence ID" value="KAF9784356.1"/>
    <property type="molecule type" value="Genomic_DNA"/>
</dbReference>
<evidence type="ECO:0000256" key="1">
    <source>
        <dbReference type="ARBA" id="ARBA00004123"/>
    </source>
</evidence>
<keyword evidence="5" id="KW-0539">Nucleus</keyword>
<dbReference type="GO" id="GO:0006357">
    <property type="term" value="P:regulation of transcription by RNA polymerase II"/>
    <property type="evidence" value="ECO:0007669"/>
    <property type="project" value="TreeGrafter"/>
</dbReference>
<feature type="compositionally biased region" description="Low complexity" evidence="6">
    <location>
        <begin position="161"/>
        <end position="189"/>
    </location>
</feature>
<dbReference type="GO" id="GO:0000124">
    <property type="term" value="C:SAGA complex"/>
    <property type="evidence" value="ECO:0007669"/>
    <property type="project" value="TreeGrafter"/>
</dbReference>
<evidence type="ECO:0000256" key="5">
    <source>
        <dbReference type="ARBA" id="ARBA00023242"/>
    </source>
</evidence>
<evidence type="ECO:0000313" key="7">
    <source>
        <dbReference type="EMBL" id="KAF9784356.1"/>
    </source>
</evidence>
<feature type="region of interest" description="Disordered" evidence="6">
    <location>
        <begin position="306"/>
        <end position="334"/>
    </location>
</feature>
<feature type="compositionally biased region" description="Basic and acidic residues" evidence="6">
    <location>
        <begin position="64"/>
        <end position="86"/>
    </location>
</feature>
<feature type="compositionally biased region" description="Pro residues" evidence="6">
    <location>
        <begin position="210"/>
        <end position="220"/>
    </location>
</feature>
<feature type="compositionally biased region" description="Pro residues" evidence="6">
    <location>
        <begin position="496"/>
        <end position="505"/>
    </location>
</feature>
<keyword evidence="4" id="KW-0804">Transcription</keyword>
<organism evidence="7 8">
    <name type="scientific">Thelephora terrestris</name>
    <dbReference type="NCBI Taxonomy" id="56493"/>
    <lineage>
        <taxon>Eukaryota</taxon>
        <taxon>Fungi</taxon>
        <taxon>Dikarya</taxon>
        <taxon>Basidiomycota</taxon>
        <taxon>Agaricomycotina</taxon>
        <taxon>Agaricomycetes</taxon>
        <taxon>Thelephorales</taxon>
        <taxon>Thelephoraceae</taxon>
        <taxon>Thelephora</taxon>
    </lineage>
</organism>
<protein>
    <submittedName>
        <fullName evidence="7">Histone acetyltransferases subunit 3-domain-containing protein</fullName>
    </submittedName>
</protein>
<comment type="caution">
    <text evidence="7">The sequence shown here is derived from an EMBL/GenBank/DDBJ whole genome shotgun (WGS) entry which is preliminary data.</text>
</comment>
<evidence type="ECO:0000256" key="3">
    <source>
        <dbReference type="ARBA" id="ARBA00023015"/>
    </source>
</evidence>
<feature type="compositionally biased region" description="Low complexity" evidence="6">
    <location>
        <begin position="1"/>
        <end position="19"/>
    </location>
</feature>
<keyword evidence="8" id="KW-1185">Reference proteome</keyword>
<name>A0A9P6HCF3_9AGAM</name>
<dbReference type="Pfam" id="PF10198">
    <property type="entry name" value="Ada3"/>
    <property type="match status" value="1"/>
</dbReference>
<dbReference type="AlphaFoldDB" id="A0A9P6HCF3"/>
<keyword evidence="3" id="KW-0805">Transcription regulation</keyword>
<dbReference type="PANTHER" id="PTHR13556">
    <property type="entry name" value="TRANSCRIPTIONAL ADAPTER 3-RELATED"/>
    <property type="match status" value="1"/>
</dbReference>